<evidence type="ECO:0000313" key="12">
    <source>
        <dbReference type="Proteomes" id="UP001642409"/>
    </source>
</evidence>
<feature type="transmembrane region" description="Helical" evidence="8">
    <location>
        <begin position="144"/>
        <end position="164"/>
    </location>
</feature>
<dbReference type="EMBL" id="CATOUU010000776">
    <property type="protein sequence ID" value="CAI9947459.1"/>
    <property type="molecule type" value="Genomic_DNA"/>
</dbReference>
<keyword evidence="3" id="KW-0813">Transport</keyword>
<keyword evidence="7 8" id="KW-0472">Membrane</keyword>
<name>A0AA86PWB5_9EUKA</name>
<comment type="caution">
    <text evidence="10">The sequence shown here is derived from an EMBL/GenBank/DDBJ whole genome shotgun (WGS) entry which is preliminary data.</text>
</comment>
<keyword evidence="6 8" id="KW-1133">Transmembrane helix</keyword>
<evidence type="ECO:0000256" key="5">
    <source>
        <dbReference type="ARBA" id="ARBA00022970"/>
    </source>
</evidence>
<comment type="subcellular location">
    <subcellularLocation>
        <location evidence="1">Membrane</location>
        <topology evidence="1">Multi-pass membrane protein</topology>
    </subcellularLocation>
</comment>
<protein>
    <submittedName>
        <fullName evidence="10">Amino acid transporter family protein</fullName>
    </submittedName>
    <submittedName>
        <fullName evidence="11">Amino_acid transporter family protein</fullName>
    </submittedName>
</protein>
<dbReference type="PANTHER" id="PTHR22950:SF458">
    <property type="entry name" value="SODIUM-COUPLED NEUTRAL AMINO ACID TRANSPORTER 11-RELATED"/>
    <property type="match status" value="1"/>
</dbReference>
<dbReference type="AlphaFoldDB" id="A0AA86PWB5"/>
<feature type="transmembrane region" description="Helical" evidence="8">
    <location>
        <begin position="340"/>
        <end position="363"/>
    </location>
</feature>
<dbReference type="GO" id="GO:0015179">
    <property type="term" value="F:L-amino acid transmembrane transporter activity"/>
    <property type="evidence" value="ECO:0007669"/>
    <property type="project" value="TreeGrafter"/>
</dbReference>
<proteinExistence type="inferred from homology"/>
<reference evidence="10" key="1">
    <citation type="submission" date="2023-06" db="EMBL/GenBank/DDBJ databases">
        <authorList>
            <person name="Kurt Z."/>
        </authorList>
    </citation>
    <scope>NUCLEOTIDE SEQUENCE</scope>
</reference>
<organism evidence="10">
    <name type="scientific">Hexamita inflata</name>
    <dbReference type="NCBI Taxonomy" id="28002"/>
    <lineage>
        <taxon>Eukaryota</taxon>
        <taxon>Metamonada</taxon>
        <taxon>Diplomonadida</taxon>
        <taxon>Hexamitidae</taxon>
        <taxon>Hexamitinae</taxon>
        <taxon>Hexamita</taxon>
    </lineage>
</organism>
<feature type="transmembrane region" description="Helical" evidence="8">
    <location>
        <begin position="33"/>
        <end position="54"/>
    </location>
</feature>
<sequence>MENKIELSIGLVIQMLGPSLLSLPYIIHDLGYGSAIIQFVVCWLFVFAALYYVVEASHYTKSTSYATLSERAIGKPIMKVTSVFYTIYYIGHCACLIQISSDSIISFTRNIFNKEFSKAATAAVVSFICIFFCLFKSTQFLHKIFTLSGLLILILIFSVLIYFAESWDSKKMCEFENDTEFYKIAAFTGNFGHQIKLFAKYFPTFQCMFQIHSFIPQLIQQIPGPPLPKKNYVQLQSRIAVSISSLAYIVIGFLSAVMFGNLNKVNLYDSFDPCYTPVVDLLYIAYSILLVVGVPVSFQPLKFGLLQLVKKTGFLWTLLLSIVFCTSCGVVAQIPSILTVYGLFSASAGFFICVLQPVLLWYFHSQTKAKYRFMDQIKFVQNEDAYENIQKLNEGQKYETAQEVNPMDEDLFINDIKIGRKVVCAIIIVLMGALYLWSFVQFGINLIQEIRVALKK</sequence>
<evidence type="ECO:0000313" key="10">
    <source>
        <dbReference type="EMBL" id="CAI9947459.1"/>
    </source>
</evidence>
<feature type="transmembrane region" description="Helical" evidence="8">
    <location>
        <begin position="239"/>
        <end position="261"/>
    </location>
</feature>
<gene>
    <name evidence="10" type="ORF">HINF_LOCUS35104</name>
    <name evidence="11" type="ORF">HINF_LOCUS38292</name>
</gene>
<evidence type="ECO:0000256" key="8">
    <source>
        <dbReference type="SAM" id="Phobius"/>
    </source>
</evidence>
<feature type="transmembrane region" description="Helical" evidence="8">
    <location>
        <begin position="7"/>
        <end position="27"/>
    </location>
</feature>
<keyword evidence="5" id="KW-0029">Amino-acid transport</keyword>
<dbReference type="PANTHER" id="PTHR22950">
    <property type="entry name" value="AMINO ACID TRANSPORTER"/>
    <property type="match status" value="1"/>
</dbReference>
<evidence type="ECO:0000256" key="6">
    <source>
        <dbReference type="ARBA" id="ARBA00022989"/>
    </source>
</evidence>
<comment type="similarity">
    <text evidence="2">Belongs to the amino acid/polyamine transporter 2 family.</text>
</comment>
<keyword evidence="12" id="KW-1185">Reference proteome</keyword>
<evidence type="ECO:0000256" key="4">
    <source>
        <dbReference type="ARBA" id="ARBA00022692"/>
    </source>
</evidence>
<evidence type="ECO:0000256" key="2">
    <source>
        <dbReference type="ARBA" id="ARBA00008066"/>
    </source>
</evidence>
<dbReference type="GO" id="GO:0016020">
    <property type="term" value="C:membrane"/>
    <property type="evidence" value="ECO:0007669"/>
    <property type="project" value="UniProtKB-SubCell"/>
</dbReference>
<evidence type="ECO:0000256" key="1">
    <source>
        <dbReference type="ARBA" id="ARBA00004141"/>
    </source>
</evidence>
<feature type="transmembrane region" description="Helical" evidence="8">
    <location>
        <begin position="422"/>
        <end position="444"/>
    </location>
</feature>
<feature type="transmembrane region" description="Helical" evidence="8">
    <location>
        <begin position="119"/>
        <end position="138"/>
    </location>
</feature>
<evidence type="ECO:0000256" key="7">
    <source>
        <dbReference type="ARBA" id="ARBA00023136"/>
    </source>
</evidence>
<accession>A0AA86PWB5</accession>
<dbReference type="Pfam" id="PF01490">
    <property type="entry name" value="Aa_trans"/>
    <property type="match status" value="1"/>
</dbReference>
<keyword evidence="4 8" id="KW-0812">Transmembrane</keyword>
<feature type="transmembrane region" description="Helical" evidence="8">
    <location>
        <begin position="281"/>
        <end position="301"/>
    </location>
</feature>
<dbReference type="InterPro" id="IPR013057">
    <property type="entry name" value="AA_transpt_TM"/>
</dbReference>
<dbReference type="Proteomes" id="UP001642409">
    <property type="component" value="Unassembled WGS sequence"/>
</dbReference>
<feature type="transmembrane region" description="Helical" evidence="8">
    <location>
        <begin position="313"/>
        <end position="334"/>
    </location>
</feature>
<dbReference type="EMBL" id="CAXDID020000145">
    <property type="protein sequence ID" value="CAL6040350.1"/>
    <property type="molecule type" value="Genomic_DNA"/>
</dbReference>
<evidence type="ECO:0000259" key="9">
    <source>
        <dbReference type="Pfam" id="PF01490"/>
    </source>
</evidence>
<evidence type="ECO:0000256" key="3">
    <source>
        <dbReference type="ARBA" id="ARBA00022448"/>
    </source>
</evidence>
<evidence type="ECO:0000313" key="11">
    <source>
        <dbReference type="EMBL" id="CAL6040350.1"/>
    </source>
</evidence>
<feature type="domain" description="Amino acid transporter transmembrane" evidence="9">
    <location>
        <begin position="11"/>
        <end position="369"/>
    </location>
</feature>
<reference evidence="11 12" key="2">
    <citation type="submission" date="2024-07" db="EMBL/GenBank/DDBJ databases">
        <authorList>
            <person name="Akdeniz Z."/>
        </authorList>
    </citation>
    <scope>NUCLEOTIDE SEQUENCE [LARGE SCALE GENOMIC DNA]</scope>
</reference>